<dbReference type="PANTHER" id="PTHR48047">
    <property type="entry name" value="GLYCOSYLTRANSFERASE"/>
    <property type="match status" value="1"/>
</dbReference>
<evidence type="ECO:0000313" key="4">
    <source>
        <dbReference type="Proteomes" id="UP000663846"/>
    </source>
</evidence>
<dbReference type="Proteomes" id="UP000663846">
    <property type="component" value="Unassembled WGS sequence"/>
</dbReference>
<proteinExistence type="inferred from homology"/>
<evidence type="ECO:0000256" key="2">
    <source>
        <dbReference type="ARBA" id="ARBA00022679"/>
    </source>
</evidence>
<dbReference type="AlphaFoldDB" id="A0A8H2ZW42"/>
<gene>
    <name evidence="3" type="ORF">RDB_LOCUS791</name>
</gene>
<dbReference type="EMBL" id="CAJMWS010000010">
    <property type="protein sequence ID" value="CAE6336472.1"/>
    <property type="molecule type" value="Genomic_DNA"/>
</dbReference>
<dbReference type="SUPFAM" id="SSF53756">
    <property type="entry name" value="UDP-Glycosyltransferase/glycogen phosphorylase"/>
    <property type="match status" value="1"/>
</dbReference>
<comment type="caution">
    <text evidence="3">The sequence shown here is derived from an EMBL/GenBank/DDBJ whole genome shotgun (WGS) entry which is preliminary data.</text>
</comment>
<name>A0A8H2ZW42_9AGAM</name>
<dbReference type="Pfam" id="PF00201">
    <property type="entry name" value="UDPGT"/>
    <property type="match status" value="1"/>
</dbReference>
<comment type="similarity">
    <text evidence="1">Belongs to the UDP-glycosyltransferase family.</text>
</comment>
<sequence length="511" mass="56276">MITPDMSNTPLKHIIFVPAPSWGHLRPAMKTALRMVEKFQNLFISLYVYDSEVPKATKYLDTQSSEYSSRVRIVSASGNEAPPVSIVNPIEIIKYLEDSFGRWIAKELKESNTTRIEGRAIEKPSWIIEDYFNGGVSLACKNAHGLPIAAWWTTTAASLIGHMGNKDNGHGGRIFEYLSQHPDFSFEKAGEIFLQGLSDRLVSIPGIPVHYEWELFPQYIPFVPPFATYMFRRWSNMLKHTDTIACCSTLEMEPISAAALGNGLDKTLTTFFIGPAVDLVSLQKPDSNSPVTQFLDRAYTDKGAHSVIYIAFGSAFFPPPASLSHLTAAIDEIPKAGLKFIFALSSPSAKLDKSWMDTHIQAGNGIFPEWTNQTAVLEHPAIHYFLSHGGWNSAAEALVRGVPMIFWPIAGDQSQNALQIAAVHDCGFELLQIRTGTAKSTAYQNGTELKIIGTDDAVREEAKHILKLTKGPRGGHQRKNIRFLGKAITDSLAPGGSGDLELEKFGKVVGL</sequence>
<dbReference type="GO" id="GO:0035251">
    <property type="term" value="F:UDP-glucosyltransferase activity"/>
    <property type="evidence" value="ECO:0007669"/>
    <property type="project" value="TreeGrafter"/>
</dbReference>
<evidence type="ECO:0000313" key="3">
    <source>
        <dbReference type="EMBL" id="CAE6336472.1"/>
    </source>
</evidence>
<evidence type="ECO:0000256" key="1">
    <source>
        <dbReference type="ARBA" id="ARBA00009995"/>
    </source>
</evidence>
<keyword evidence="2" id="KW-0808">Transferase</keyword>
<protein>
    <recommendedName>
        <fullName evidence="5">UDP-glycosyltransferase 74C1</fullName>
    </recommendedName>
</protein>
<reference evidence="3" key="1">
    <citation type="submission" date="2021-01" db="EMBL/GenBank/DDBJ databases">
        <authorList>
            <person name="Kaushik A."/>
        </authorList>
    </citation>
    <scope>NUCLEOTIDE SEQUENCE</scope>
    <source>
        <strain evidence="3">AG1-1C</strain>
    </source>
</reference>
<dbReference type="CDD" id="cd03784">
    <property type="entry name" value="GT1_Gtf-like"/>
    <property type="match status" value="1"/>
</dbReference>
<accession>A0A8H2ZW42</accession>
<dbReference type="InterPro" id="IPR002213">
    <property type="entry name" value="UDP_glucos_trans"/>
</dbReference>
<dbReference type="Gene3D" id="3.40.50.2000">
    <property type="entry name" value="Glycogen Phosphorylase B"/>
    <property type="match status" value="2"/>
</dbReference>
<organism evidence="3 4">
    <name type="scientific">Rhizoctonia solani</name>
    <dbReference type="NCBI Taxonomy" id="456999"/>
    <lineage>
        <taxon>Eukaryota</taxon>
        <taxon>Fungi</taxon>
        <taxon>Dikarya</taxon>
        <taxon>Basidiomycota</taxon>
        <taxon>Agaricomycotina</taxon>
        <taxon>Agaricomycetes</taxon>
        <taxon>Cantharellales</taxon>
        <taxon>Ceratobasidiaceae</taxon>
        <taxon>Rhizoctonia</taxon>
    </lineage>
</organism>
<dbReference type="PANTHER" id="PTHR48047:SF69">
    <property type="entry name" value="UDP-GLUCOSYLTRANSFERASE"/>
    <property type="match status" value="1"/>
</dbReference>
<evidence type="ECO:0008006" key="5">
    <source>
        <dbReference type="Google" id="ProtNLM"/>
    </source>
</evidence>